<dbReference type="RefSeq" id="WP_008037533.1">
    <property type="nucleotide sequence ID" value="NZ_JH725147.1"/>
</dbReference>
<dbReference type="GO" id="GO:0003677">
    <property type="term" value="F:DNA binding"/>
    <property type="evidence" value="ECO:0007669"/>
    <property type="project" value="UniProtKB-KW"/>
</dbReference>
<dbReference type="InterPro" id="IPR036388">
    <property type="entry name" value="WH-like_DNA-bd_sf"/>
</dbReference>
<dbReference type="InterPro" id="IPR023187">
    <property type="entry name" value="Tscrpt_reg_MarR-type_CS"/>
</dbReference>
<evidence type="ECO:0000256" key="2">
    <source>
        <dbReference type="ARBA" id="ARBA00023125"/>
    </source>
</evidence>
<feature type="domain" description="HTH marR-type" evidence="4">
    <location>
        <begin position="10"/>
        <end position="142"/>
    </location>
</feature>
<dbReference type="InterPro" id="IPR039422">
    <property type="entry name" value="MarR/SlyA-like"/>
</dbReference>
<dbReference type="EMBL" id="AIMB01000001">
    <property type="protein sequence ID" value="EJF91797.1"/>
    <property type="molecule type" value="Genomic_DNA"/>
</dbReference>
<dbReference type="InterPro" id="IPR036390">
    <property type="entry name" value="WH_DNA-bd_sf"/>
</dbReference>
<organism evidence="5 6">
    <name type="scientific">Bartonella tamiae Th239</name>
    <dbReference type="NCBI Taxonomy" id="1094558"/>
    <lineage>
        <taxon>Bacteria</taxon>
        <taxon>Pseudomonadati</taxon>
        <taxon>Pseudomonadota</taxon>
        <taxon>Alphaproteobacteria</taxon>
        <taxon>Hyphomicrobiales</taxon>
        <taxon>Bartonellaceae</taxon>
        <taxon>Bartonella</taxon>
    </lineage>
</organism>
<dbReference type="SMART" id="SM00347">
    <property type="entry name" value="HTH_MARR"/>
    <property type="match status" value="1"/>
</dbReference>
<dbReference type="InterPro" id="IPR000835">
    <property type="entry name" value="HTH_MarR-typ"/>
</dbReference>
<dbReference type="PROSITE" id="PS01117">
    <property type="entry name" value="HTH_MARR_1"/>
    <property type="match status" value="1"/>
</dbReference>
<sequence>MCPSQTLQDQEQLINLLLMVSRKLRILYDARIGQYGLTLARARVLRVLKDHGKIYQKDLAHYLNIEHATIVRLIDALEIQGFVERDVSKEDRRAKYLDLTPKGHKMIRGIERFSAQLCDVVLADVSQNDTQKMLSLLIRMADIIEKEGRL</sequence>
<keyword evidence="2" id="KW-0238">DNA-binding</keyword>
<dbReference type="OrthoDB" id="8452803at2"/>
<dbReference type="PRINTS" id="PR00598">
    <property type="entry name" value="HTHMARR"/>
</dbReference>
<dbReference type="PANTHER" id="PTHR33164">
    <property type="entry name" value="TRANSCRIPTIONAL REGULATOR, MARR FAMILY"/>
    <property type="match status" value="1"/>
</dbReference>
<evidence type="ECO:0000313" key="5">
    <source>
        <dbReference type="EMBL" id="EJF91797.1"/>
    </source>
</evidence>
<name>J1K2S5_9HYPH</name>
<protein>
    <recommendedName>
        <fullName evidence="4">HTH marR-type domain-containing protein</fullName>
    </recommendedName>
</protein>
<proteinExistence type="predicted"/>
<evidence type="ECO:0000259" key="4">
    <source>
        <dbReference type="PROSITE" id="PS50995"/>
    </source>
</evidence>
<dbReference type="PROSITE" id="PS50995">
    <property type="entry name" value="HTH_MARR_2"/>
    <property type="match status" value="1"/>
</dbReference>
<keyword evidence="6" id="KW-1185">Reference proteome</keyword>
<dbReference type="PANTHER" id="PTHR33164:SF43">
    <property type="entry name" value="HTH-TYPE TRANSCRIPTIONAL REPRESSOR YETL"/>
    <property type="match status" value="1"/>
</dbReference>
<dbReference type="eggNOG" id="COG1846">
    <property type="taxonomic scope" value="Bacteria"/>
</dbReference>
<keyword evidence="1" id="KW-0805">Transcription regulation</keyword>
<accession>J1K2S5</accession>
<dbReference type="HOGENOM" id="CLU_083287_18_2_5"/>
<dbReference type="AlphaFoldDB" id="J1K2S5"/>
<dbReference type="Pfam" id="PF01047">
    <property type="entry name" value="MarR"/>
    <property type="match status" value="1"/>
</dbReference>
<gene>
    <name evidence="5" type="ORF">ME5_00176</name>
</gene>
<evidence type="ECO:0000256" key="3">
    <source>
        <dbReference type="ARBA" id="ARBA00023163"/>
    </source>
</evidence>
<dbReference type="GO" id="GO:0006950">
    <property type="term" value="P:response to stress"/>
    <property type="evidence" value="ECO:0007669"/>
    <property type="project" value="TreeGrafter"/>
</dbReference>
<dbReference type="SUPFAM" id="SSF46785">
    <property type="entry name" value="Winged helix' DNA-binding domain"/>
    <property type="match status" value="1"/>
</dbReference>
<evidence type="ECO:0000313" key="6">
    <source>
        <dbReference type="Proteomes" id="UP000008952"/>
    </source>
</evidence>
<dbReference type="STRING" id="1094558.ME5_00176"/>
<dbReference type="Gene3D" id="1.10.10.10">
    <property type="entry name" value="Winged helix-like DNA-binding domain superfamily/Winged helix DNA-binding domain"/>
    <property type="match status" value="1"/>
</dbReference>
<keyword evidence="3" id="KW-0804">Transcription</keyword>
<dbReference type="GO" id="GO:0003700">
    <property type="term" value="F:DNA-binding transcription factor activity"/>
    <property type="evidence" value="ECO:0007669"/>
    <property type="project" value="InterPro"/>
</dbReference>
<comment type="caution">
    <text evidence="5">The sequence shown here is derived from an EMBL/GenBank/DDBJ whole genome shotgun (WGS) entry which is preliminary data.</text>
</comment>
<dbReference type="Proteomes" id="UP000008952">
    <property type="component" value="Unassembled WGS sequence"/>
</dbReference>
<reference evidence="5 6" key="1">
    <citation type="submission" date="2012-03" db="EMBL/GenBank/DDBJ databases">
        <title>The Genome Sequence of Bartonella tamiae Th239.</title>
        <authorList>
            <consortium name="The Broad Institute Genome Sequencing Platform"/>
            <consortium name="The Broad Institute Genome Sequencing Center for Infectious Disease"/>
            <person name="Feldgarden M."/>
            <person name="Kirby J."/>
            <person name="Kosoy M."/>
            <person name="Birtles R."/>
            <person name="Probert W.S."/>
            <person name="Chiaraviglio L."/>
            <person name="Young S.K."/>
            <person name="Zeng Q."/>
            <person name="Gargeya S."/>
            <person name="Fitzgerald M."/>
            <person name="Haas B."/>
            <person name="Abouelleil A."/>
            <person name="Alvarado L."/>
            <person name="Arachchi H.M."/>
            <person name="Berlin A."/>
            <person name="Chapman S.B."/>
            <person name="Gearin G."/>
            <person name="Goldberg J."/>
            <person name="Griggs A."/>
            <person name="Gujja S."/>
            <person name="Hansen M."/>
            <person name="Heiman D."/>
            <person name="Howarth C."/>
            <person name="Larimer J."/>
            <person name="Lui A."/>
            <person name="MacDonald P.J.P."/>
            <person name="McCowen C."/>
            <person name="Montmayeur A."/>
            <person name="Murphy C."/>
            <person name="Neiman D."/>
            <person name="Pearson M."/>
            <person name="Priest M."/>
            <person name="Roberts A."/>
            <person name="Saif S."/>
            <person name="Shea T."/>
            <person name="Sisk P."/>
            <person name="Stolte C."/>
            <person name="Sykes S."/>
            <person name="Wortman J."/>
            <person name="Nusbaum C."/>
            <person name="Birren B."/>
        </authorList>
    </citation>
    <scope>NUCLEOTIDE SEQUENCE [LARGE SCALE GENOMIC DNA]</scope>
    <source>
        <strain evidence="5 6">Th239</strain>
    </source>
</reference>
<evidence type="ECO:0000256" key="1">
    <source>
        <dbReference type="ARBA" id="ARBA00023015"/>
    </source>
</evidence>
<dbReference type="PATRIC" id="fig|1094558.3.peg.192"/>